<sequence length="156" mass="17183">MTATFSITADAPRDLICLTMAGFFTVDDIARFAAERDRAHLKLRCLPNQHLTLVDIRGMVIQSQESVDRFQTMLANPATRSRRIAFVVARSLSRMQIKRAAANRDAAYFMTIEEATAWLLDDGLLPADHSVSPVIPAPAARDASCPPILSPAPHRP</sequence>
<organism evidence="1 2">
    <name type="scientific">Sphingomonas cynarae</name>
    <dbReference type="NCBI Taxonomy" id="930197"/>
    <lineage>
        <taxon>Bacteria</taxon>
        <taxon>Pseudomonadati</taxon>
        <taxon>Pseudomonadota</taxon>
        <taxon>Alphaproteobacteria</taxon>
        <taxon>Sphingomonadales</taxon>
        <taxon>Sphingomonadaceae</taxon>
        <taxon>Sphingomonas</taxon>
    </lineage>
</organism>
<comment type="caution">
    <text evidence="1">The sequence shown here is derived from an EMBL/GenBank/DDBJ whole genome shotgun (WGS) entry which is preliminary data.</text>
</comment>
<protein>
    <recommendedName>
        <fullName evidence="3">STAS/SEC14 domain-containing protein</fullName>
    </recommendedName>
</protein>
<dbReference type="RefSeq" id="WP_344693710.1">
    <property type="nucleotide sequence ID" value="NZ_BAABBF010000005.1"/>
</dbReference>
<dbReference type="Proteomes" id="UP001500523">
    <property type="component" value="Unassembled WGS sequence"/>
</dbReference>
<reference evidence="2" key="1">
    <citation type="journal article" date="2019" name="Int. J. Syst. Evol. Microbiol.">
        <title>The Global Catalogue of Microorganisms (GCM) 10K type strain sequencing project: providing services to taxonomists for standard genome sequencing and annotation.</title>
        <authorList>
            <consortium name="The Broad Institute Genomics Platform"/>
            <consortium name="The Broad Institute Genome Sequencing Center for Infectious Disease"/>
            <person name="Wu L."/>
            <person name="Ma J."/>
        </authorList>
    </citation>
    <scope>NUCLEOTIDE SEQUENCE [LARGE SCALE GENOMIC DNA]</scope>
    <source>
        <strain evidence="2">JCM 17498</strain>
    </source>
</reference>
<dbReference type="EMBL" id="BAABBF010000005">
    <property type="protein sequence ID" value="GAA3715125.1"/>
    <property type="molecule type" value="Genomic_DNA"/>
</dbReference>
<evidence type="ECO:0000313" key="2">
    <source>
        <dbReference type="Proteomes" id="UP001500523"/>
    </source>
</evidence>
<accession>A0ABP7E8V5</accession>
<proteinExistence type="predicted"/>
<evidence type="ECO:0000313" key="1">
    <source>
        <dbReference type="EMBL" id="GAA3715125.1"/>
    </source>
</evidence>
<gene>
    <name evidence="1" type="ORF">GCM10022268_24730</name>
</gene>
<name>A0ABP7E8V5_9SPHN</name>
<evidence type="ECO:0008006" key="3">
    <source>
        <dbReference type="Google" id="ProtNLM"/>
    </source>
</evidence>
<keyword evidence="2" id="KW-1185">Reference proteome</keyword>